<dbReference type="InterPro" id="IPR027417">
    <property type="entry name" value="P-loop_NTPase"/>
</dbReference>
<sequence length="694" mass="79637">MAEETAEKPRAKRIFINNIDSYVARNIGKYLSGCVVAGEEEEADNTSPVLWCDASWNQPKQGLFQVVGSLSNPDAKKLKYPVETYTVSSRDDLLRHLLECDVIIYNITEDASQIDEASWASSALHTELEQFQHPKMFILIFSIMTWARSKSLDPDDPELPFTEDDYRRRKCHLDFKDHLSVEKLVIKLGKSNKGLFSTYVVCSAVPCSAEEGILHSFFKEAWLGETPARPLFGNGLNCIPLIHITDLASVVQNIADHRPRTHFLVAVDDSLHTLEEITKCISEHLGPGKIQKVPKEAAFLRKDITQLEIDHLLVNLRMEAVFLKESFNISWVSQTGLVENIESVIQEICVLGPQAVGKTTVCEMLCKHYKLHHIKIKDVITDAIAKLEALVKTPEDEEEEGEESSENWQEILDGVKENMEQNGGRLDDSYVIKFIRDKLKSMPCQNQGYVLDGYPKTYEQAKELFNLEDGGEEEQTRGKTHLFDETITPDYVISLDAPDDFLKNWVINLPESVIQGTHYTHDQFLQALHTFRDLNTEDETILNYFDEAEINPQHIDVSRDDDPRYRNAFKQIIKEVGEPKNYGLTPEEVVELELRAAHESVSREAERTAELERREAEEAAEKRARWEEWNKRHEKLKRQEEEVLEAQSVPLRNYLMRNVMPTLVQGLNECCKIRPDDPVDYLAEFLFKNNPEFD</sequence>
<dbReference type="Proteomes" id="UP000694569">
    <property type="component" value="Unplaced"/>
</dbReference>
<dbReference type="InterPro" id="IPR036291">
    <property type="entry name" value="NAD(P)-bd_dom_sf"/>
</dbReference>
<dbReference type="SUPFAM" id="SSF51735">
    <property type="entry name" value="NAD(P)-binding Rossmann-fold domains"/>
    <property type="match status" value="1"/>
</dbReference>
<name>A0A8C5MSW0_9ANUR</name>
<dbReference type="AlphaFoldDB" id="A0A8C5MSW0"/>
<dbReference type="InterPro" id="IPR000850">
    <property type="entry name" value="Adenylat/UMP-CMP_kin"/>
</dbReference>
<accession>A0A8C5MSW0</accession>
<evidence type="ECO:0000313" key="6">
    <source>
        <dbReference type="Proteomes" id="UP000694569"/>
    </source>
</evidence>
<evidence type="ECO:0000256" key="3">
    <source>
        <dbReference type="ARBA" id="ARBA00022777"/>
    </source>
</evidence>
<proteinExistence type="predicted"/>
<dbReference type="InterPro" id="IPR007858">
    <property type="entry name" value="Dpy-30_motif"/>
</dbReference>
<evidence type="ECO:0008006" key="7">
    <source>
        <dbReference type="Google" id="ProtNLM"/>
    </source>
</evidence>
<keyword evidence="6" id="KW-1185">Reference proteome</keyword>
<reference evidence="5" key="1">
    <citation type="submission" date="2025-08" db="UniProtKB">
        <authorList>
            <consortium name="Ensembl"/>
        </authorList>
    </citation>
    <scope>IDENTIFICATION</scope>
</reference>
<keyword evidence="1" id="KW-0808">Transferase</keyword>
<dbReference type="Pfam" id="PF05186">
    <property type="entry name" value="Dpy-30"/>
    <property type="match status" value="1"/>
</dbReference>
<dbReference type="Ensembl" id="ENSLLET00000019195.1">
    <property type="protein sequence ID" value="ENSLLEP00000018470.1"/>
    <property type="gene ID" value="ENSLLEG00000011735.1"/>
</dbReference>
<evidence type="ECO:0000256" key="4">
    <source>
        <dbReference type="SAM" id="Coils"/>
    </source>
</evidence>
<evidence type="ECO:0000256" key="2">
    <source>
        <dbReference type="ARBA" id="ARBA00022741"/>
    </source>
</evidence>
<feature type="coiled-coil region" evidence="4">
    <location>
        <begin position="602"/>
        <end position="639"/>
    </location>
</feature>
<dbReference type="SUPFAM" id="SSF52540">
    <property type="entry name" value="P-loop containing nucleoside triphosphate hydrolases"/>
    <property type="match status" value="1"/>
</dbReference>
<dbReference type="InterPro" id="IPR047499">
    <property type="entry name" value="DD_AK7"/>
</dbReference>
<dbReference type="GO" id="GO:0005524">
    <property type="term" value="F:ATP binding"/>
    <property type="evidence" value="ECO:0007669"/>
    <property type="project" value="InterPro"/>
</dbReference>
<dbReference type="Gene3D" id="3.40.50.300">
    <property type="entry name" value="P-loop containing nucleotide triphosphate hydrolases"/>
    <property type="match status" value="1"/>
</dbReference>
<dbReference type="Gene3D" id="3.40.50.720">
    <property type="entry name" value="NAD(P)-binding Rossmann-like Domain"/>
    <property type="match status" value="1"/>
</dbReference>
<evidence type="ECO:0000256" key="1">
    <source>
        <dbReference type="ARBA" id="ARBA00022679"/>
    </source>
</evidence>
<organism evidence="5 6">
    <name type="scientific">Leptobrachium leishanense</name>
    <name type="common">Leishan spiny toad</name>
    <dbReference type="NCBI Taxonomy" id="445787"/>
    <lineage>
        <taxon>Eukaryota</taxon>
        <taxon>Metazoa</taxon>
        <taxon>Chordata</taxon>
        <taxon>Craniata</taxon>
        <taxon>Vertebrata</taxon>
        <taxon>Euteleostomi</taxon>
        <taxon>Amphibia</taxon>
        <taxon>Batrachia</taxon>
        <taxon>Anura</taxon>
        <taxon>Pelobatoidea</taxon>
        <taxon>Megophryidae</taxon>
        <taxon>Leptobrachium</taxon>
    </lineage>
</organism>
<dbReference type="Gene3D" id="1.20.890.10">
    <property type="entry name" value="cAMP-dependent protein kinase regulatory subunit, dimerization-anchoring domain"/>
    <property type="match status" value="1"/>
</dbReference>
<protein>
    <recommendedName>
        <fullName evidence="7">Nucleoside-diphosphate kinase</fullName>
    </recommendedName>
</protein>
<dbReference type="CDD" id="cd01428">
    <property type="entry name" value="ADK"/>
    <property type="match status" value="1"/>
</dbReference>
<dbReference type="OrthoDB" id="10262413at2759"/>
<reference evidence="5" key="2">
    <citation type="submission" date="2025-09" db="UniProtKB">
        <authorList>
            <consortium name="Ensembl"/>
        </authorList>
    </citation>
    <scope>IDENTIFICATION</scope>
</reference>
<keyword evidence="3" id="KW-0418">Kinase</keyword>
<dbReference type="GO" id="GO:0019205">
    <property type="term" value="F:nucleobase-containing compound kinase activity"/>
    <property type="evidence" value="ECO:0007669"/>
    <property type="project" value="InterPro"/>
</dbReference>
<keyword evidence="4" id="KW-0175">Coiled coil</keyword>
<dbReference type="CDD" id="cd22967">
    <property type="entry name" value="DD_AK7"/>
    <property type="match status" value="1"/>
</dbReference>
<dbReference type="GO" id="GO:0006139">
    <property type="term" value="P:nucleobase-containing compound metabolic process"/>
    <property type="evidence" value="ECO:0007669"/>
    <property type="project" value="InterPro"/>
</dbReference>
<evidence type="ECO:0000313" key="5">
    <source>
        <dbReference type="Ensembl" id="ENSLLEP00000018470.1"/>
    </source>
</evidence>
<keyword evidence="2" id="KW-0547">Nucleotide-binding</keyword>
<dbReference type="Pfam" id="PF00406">
    <property type="entry name" value="ADK"/>
    <property type="match status" value="1"/>
</dbReference>
<dbReference type="GeneTree" id="ENSGT00390000015102"/>
<dbReference type="PANTHER" id="PTHR23359">
    <property type="entry name" value="NUCLEOTIDE KINASE"/>
    <property type="match status" value="1"/>
</dbReference>